<dbReference type="PANTHER" id="PTHR33164:SF99">
    <property type="entry name" value="MARR FAMILY REGULATORY PROTEIN"/>
    <property type="match status" value="1"/>
</dbReference>
<reference evidence="4" key="1">
    <citation type="journal article" date="2019" name="Int. J. Syst. Evol. Microbiol.">
        <title>The Global Catalogue of Microorganisms (GCM) 10K type strain sequencing project: providing services to taxonomists for standard genome sequencing and annotation.</title>
        <authorList>
            <consortium name="The Broad Institute Genomics Platform"/>
            <consortium name="The Broad Institute Genome Sequencing Center for Infectious Disease"/>
            <person name="Wu L."/>
            <person name="Ma J."/>
        </authorList>
    </citation>
    <scope>NUCLEOTIDE SEQUENCE [LARGE SCALE GENOMIC DNA]</scope>
    <source>
        <strain evidence="4">NBRC 113072</strain>
    </source>
</reference>
<dbReference type="InterPro" id="IPR036388">
    <property type="entry name" value="WH-like_DNA-bd_sf"/>
</dbReference>
<proteinExistence type="predicted"/>
<dbReference type="Pfam" id="PF12802">
    <property type="entry name" value="MarR_2"/>
    <property type="match status" value="1"/>
</dbReference>
<comment type="caution">
    <text evidence="3">The sequence shown here is derived from an EMBL/GenBank/DDBJ whole genome shotgun (WGS) entry which is preliminary data.</text>
</comment>
<evidence type="ECO:0000256" key="1">
    <source>
        <dbReference type="SAM" id="MobiDB-lite"/>
    </source>
</evidence>
<dbReference type="EMBL" id="BSUO01000001">
    <property type="protein sequence ID" value="GMA38439.1"/>
    <property type="molecule type" value="Genomic_DNA"/>
</dbReference>
<evidence type="ECO:0000313" key="3">
    <source>
        <dbReference type="EMBL" id="GMA38439.1"/>
    </source>
</evidence>
<dbReference type="InterPro" id="IPR000835">
    <property type="entry name" value="HTH_MarR-typ"/>
</dbReference>
<dbReference type="SUPFAM" id="SSF46785">
    <property type="entry name" value="Winged helix' DNA-binding domain"/>
    <property type="match status" value="1"/>
</dbReference>
<name>A0ABQ6IKM2_9MICO</name>
<dbReference type="Gene3D" id="1.10.10.10">
    <property type="entry name" value="Winged helix-like DNA-binding domain superfamily/Winged helix DNA-binding domain"/>
    <property type="match status" value="1"/>
</dbReference>
<dbReference type="PANTHER" id="PTHR33164">
    <property type="entry name" value="TRANSCRIPTIONAL REGULATOR, MARR FAMILY"/>
    <property type="match status" value="1"/>
</dbReference>
<dbReference type="RefSeq" id="WP_284302517.1">
    <property type="nucleotide sequence ID" value="NZ_BSUO01000001.1"/>
</dbReference>
<dbReference type="InterPro" id="IPR039422">
    <property type="entry name" value="MarR/SlyA-like"/>
</dbReference>
<evidence type="ECO:0000259" key="2">
    <source>
        <dbReference type="PROSITE" id="PS50995"/>
    </source>
</evidence>
<evidence type="ECO:0000313" key="4">
    <source>
        <dbReference type="Proteomes" id="UP001157126"/>
    </source>
</evidence>
<gene>
    <name evidence="3" type="ORF">GCM10025883_04840</name>
</gene>
<dbReference type="SMART" id="SM00347">
    <property type="entry name" value="HTH_MARR"/>
    <property type="match status" value="1"/>
</dbReference>
<organism evidence="3 4">
    <name type="scientific">Mobilicoccus caccae</name>
    <dbReference type="NCBI Taxonomy" id="1859295"/>
    <lineage>
        <taxon>Bacteria</taxon>
        <taxon>Bacillati</taxon>
        <taxon>Actinomycetota</taxon>
        <taxon>Actinomycetes</taxon>
        <taxon>Micrococcales</taxon>
        <taxon>Dermatophilaceae</taxon>
        <taxon>Mobilicoccus</taxon>
    </lineage>
</organism>
<dbReference type="PRINTS" id="PR00598">
    <property type="entry name" value="HTHMARR"/>
</dbReference>
<dbReference type="InterPro" id="IPR036390">
    <property type="entry name" value="WH_DNA-bd_sf"/>
</dbReference>
<feature type="region of interest" description="Disordered" evidence="1">
    <location>
        <begin position="1"/>
        <end position="21"/>
    </location>
</feature>
<sequence length="177" mass="19791">MSADRPADPRRGRDVPRPRQEWLTEREQRAWRAYLAGSRLLDDALDHDLQRHGLQLSEYEILALLSEADGRHLRMSKLADQVVQSRSRLTHTATRLERRALVQRRPAPGDGRGVDLWLTDEGSALLDRVAPTHVASVRRHLVDHLGAEGLAQLGAAMARIRDGILGEGDPASPRTAR</sequence>
<dbReference type="Proteomes" id="UP001157126">
    <property type="component" value="Unassembled WGS sequence"/>
</dbReference>
<protein>
    <submittedName>
        <fullName evidence="3">Transcriptional regulator</fullName>
    </submittedName>
</protein>
<feature type="domain" description="HTH marR-type" evidence="2">
    <location>
        <begin position="27"/>
        <end position="162"/>
    </location>
</feature>
<accession>A0ABQ6IKM2</accession>
<dbReference type="PROSITE" id="PS50995">
    <property type="entry name" value="HTH_MARR_2"/>
    <property type="match status" value="1"/>
</dbReference>
<keyword evidence="4" id="KW-1185">Reference proteome</keyword>